<evidence type="ECO:0000256" key="5">
    <source>
        <dbReference type="ARBA" id="ARBA00019973"/>
    </source>
</evidence>
<evidence type="ECO:0000256" key="3">
    <source>
        <dbReference type="ARBA" id="ARBA00012513"/>
    </source>
</evidence>
<dbReference type="InterPro" id="IPR008266">
    <property type="entry name" value="Tyr_kinase_AS"/>
</dbReference>
<evidence type="ECO:0000313" key="12">
    <source>
        <dbReference type="Proteomes" id="UP001144673"/>
    </source>
</evidence>
<proteinExistence type="predicted"/>
<comment type="function">
    <text evidence="1">Component of the EKC/KEOPS complex that is required for the formation of a threonylcarbamoyl group on adenosine at position 37 (t(6)A37) in tRNAs that read codons beginning with adenine. The complex is probably involved in the transfer of the threonylcarbamoyl moiety of threonylcarbamoyl-AMP (TC-AMP) to the N6 group of A37. BUD32 has ATPase activity in the context of the EKC/KEOPS complex and likely plays a supporting role to the catalytic subunit KAE1. The EKC/KEOPS complex also promotes both telomere uncapping and telomere elongation. The complex is required for efficient recruitment of transcriptional coactivators.</text>
</comment>
<reference evidence="11" key="1">
    <citation type="journal article" date="2023" name="Access Microbiol">
        <title>De-novo genome assembly for Akanthomyces muscarius, a biocontrol agent of insect agricultural pests.</title>
        <authorList>
            <person name="Erdos Z."/>
            <person name="Studholme D.J."/>
            <person name="Raymond B."/>
            <person name="Sharma M."/>
        </authorList>
    </citation>
    <scope>NUCLEOTIDE SEQUENCE</scope>
    <source>
        <strain evidence="11">Ve6</strain>
    </source>
</reference>
<dbReference type="Proteomes" id="UP001144673">
    <property type="component" value="Chromosome 3"/>
</dbReference>
<dbReference type="SUPFAM" id="SSF56112">
    <property type="entry name" value="Protein kinase-like (PK-like)"/>
    <property type="match status" value="1"/>
</dbReference>
<evidence type="ECO:0000256" key="4">
    <source>
        <dbReference type="ARBA" id="ARBA00013948"/>
    </source>
</evidence>
<dbReference type="PROSITE" id="PS00109">
    <property type="entry name" value="PROTEIN_KINASE_TYR"/>
    <property type="match status" value="1"/>
</dbReference>
<evidence type="ECO:0000256" key="1">
    <source>
        <dbReference type="ARBA" id="ARBA00003747"/>
    </source>
</evidence>
<dbReference type="EMBL" id="JAJHUN010000010">
    <property type="protein sequence ID" value="KAJ4147343.1"/>
    <property type="molecule type" value="Genomic_DNA"/>
</dbReference>
<dbReference type="RefSeq" id="XP_056050284.1">
    <property type="nucleotide sequence ID" value="XM_056193225.1"/>
</dbReference>
<comment type="catalytic activity">
    <reaction evidence="8">
        <text>L-threonyl-[protein] + ATP = O-phospho-L-threonyl-[protein] + ADP + H(+)</text>
        <dbReference type="Rhea" id="RHEA:46608"/>
        <dbReference type="Rhea" id="RHEA-COMP:11060"/>
        <dbReference type="Rhea" id="RHEA-COMP:11605"/>
        <dbReference type="ChEBI" id="CHEBI:15378"/>
        <dbReference type="ChEBI" id="CHEBI:30013"/>
        <dbReference type="ChEBI" id="CHEBI:30616"/>
        <dbReference type="ChEBI" id="CHEBI:61977"/>
        <dbReference type="ChEBI" id="CHEBI:456216"/>
        <dbReference type="EC" id="2.7.11.1"/>
    </reaction>
</comment>
<dbReference type="Gene3D" id="1.10.510.10">
    <property type="entry name" value="Transferase(Phosphotransferase) domain 1"/>
    <property type="match status" value="1"/>
</dbReference>
<dbReference type="EC" id="2.7.11.1" evidence="3"/>
<evidence type="ECO:0000256" key="7">
    <source>
        <dbReference type="ARBA" id="ARBA00033194"/>
    </source>
</evidence>
<feature type="domain" description="Protein kinase" evidence="10">
    <location>
        <begin position="84"/>
        <end position="336"/>
    </location>
</feature>
<protein>
    <recommendedName>
        <fullName evidence="5">EKC/KEOPS complex subunit BUD32</fullName>
        <ecNumber evidence="3">2.7.11.1</ecNumber>
    </recommendedName>
    <alternativeName>
        <fullName evidence="6 7">Atypical Serine/threonine protein kinase BUD32</fullName>
    </alternativeName>
    <alternativeName>
        <fullName evidence="4">EKC/KEOPS complex subunit bud32</fullName>
    </alternativeName>
</protein>
<evidence type="ECO:0000259" key="10">
    <source>
        <dbReference type="PROSITE" id="PS50011"/>
    </source>
</evidence>
<dbReference type="GO" id="GO:0005524">
    <property type="term" value="F:ATP binding"/>
    <property type="evidence" value="ECO:0007669"/>
    <property type="project" value="InterPro"/>
</dbReference>
<comment type="caution">
    <text evidence="11">The sequence shown here is derived from an EMBL/GenBank/DDBJ whole genome shotgun (WGS) entry which is preliminary data.</text>
</comment>
<keyword evidence="12" id="KW-1185">Reference proteome</keyword>
<dbReference type="InterPro" id="IPR000719">
    <property type="entry name" value="Prot_kinase_dom"/>
</dbReference>
<sequence length="336" mass="37717">MARCRRDTPGMTSEKAKYSPCFLRVHRIRDKLFPPPLPWKKTSPSSSSSSSSSLVTLFLKRHCSHGSHTNGAKQTKMESEWEFYSMKERWGEIGGVRLFLYTHVMYWHKNEFWDARVAGRYASRADLPPVEACVLQQIEKTDLWPPLEPGLRVCPEPTDNKPGGGLFVKRVRLAEYDGSPTLGQYVLHEARIGQRLRASPHPNLARFHGCAVGARGEVTGLCFDRYLETLGERMRRGAPVDAERSIEQVRAAVHHLHSLQLVHNDVTVDNVMFVNHGPALVLVDFDSCAARGGGLPKKRGPVPDGAVASEFENDYVGLQLVYAVLLRYQDATKAQR</sequence>
<dbReference type="GO" id="GO:0004674">
    <property type="term" value="F:protein serine/threonine kinase activity"/>
    <property type="evidence" value="ECO:0007669"/>
    <property type="project" value="UniProtKB-EC"/>
</dbReference>
<evidence type="ECO:0000256" key="8">
    <source>
        <dbReference type="ARBA" id="ARBA00047899"/>
    </source>
</evidence>
<evidence type="ECO:0000256" key="9">
    <source>
        <dbReference type="ARBA" id="ARBA00048679"/>
    </source>
</evidence>
<gene>
    <name evidence="11" type="ORF">LMH87_001873</name>
</gene>
<name>A0A9W8Q5Q0_AKAMU</name>
<dbReference type="GeneID" id="80889032"/>
<dbReference type="AlphaFoldDB" id="A0A9W8Q5Q0"/>
<comment type="subunit">
    <text evidence="2">Component of the EKC/KEOPS complex composed of at least BUD32, CGI121, GON7, KAE1 and PCC1; the whole complex dimerizes.</text>
</comment>
<dbReference type="InterPro" id="IPR011009">
    <property type="entry name" value="Kinase-like_dom_sf"/>
</dbReference>
<evidence type="ECO:0000256" key="2">
    <source>
        <dbReference type="ARBA" id="ARBA00011534"/>
    </source>
</evidence>
<dbReference type="KEGG" id="amus:LMH87_001873"/>
<accession>A0A9W8Q5Q0</accession>
<evidence type="ECO:0000256" key="6">
    <source>
        <dbReference type="ARBA" id="ARBA00030980"/>
    </source>
</evidence>
<organism evidence="11 12">
    <name type="scientific">Akanthomyces muscarius</name>
    <name type="common">Entomopathogenic fungus</name>
    <name type="synonym">Lecanicillium muscarium</name>
    <dbReference type="NCBI Taxonomy" id="2231603"/>
    <lineage>
        <taxon>Eukaryota</taxon>
        <taxon>Fungi</taxon>
        <taxon>Dikarya</taxon>
        <taxon>Ascomycota</taxon>
        <taxon>Pezizomycotina</taxon>
        <taxon>Sordariomycetes</taxon>
        <taxon>Hypocreomycetidae</taxon>
        <taxon>Hypocreales</taxon>
        <taxon>Cordycipitaceae</taxon>
        <taxon>Akanthomyces</taxon>
    </lineage>
</organism>
<evidence type="ECO:0000313" key="11">
    <source>
        <dbReference type="EMBL" id="KAJ4147343.1"/>
    </source>
</evidence>
<dbReference type="PROSITE" id="PS50011">
    <property type="entry name" value="PROTEIN_KINASE_DOM"/>
    <property type="match status" value="1"/>
</dbReference>
<comment type="catalytic activity">
    <reaction evidence="9">
        <text>L-seryl-[protein] + ATP = O-phospho-L-seryl-[protein] + ADP + H(+)</text>
        <dbReference type="Rhea" id="RHEA:17989"/>
        <dbReference type="Rhea" id="RHEA-COMP:9863"/>
        <dbReference type="Rhea" id="RHEA-COMP:11604"/>
        <dbReference type="ChEBI" id="CHEBI:15378"/>
        <dbReference type="ChEBI" id="CHEBI:29999"/>
        <dbReference type="ChEBI" id="CHEBI:30616"/>
        <dbReference type="ChEBI" id="CHEBI:83421"/>
        <dbReference type="ChEBI" id="CHEBI:456216"/>
        <dbReference type="EC" id="2.7.11.1"/>
    </reaction>
</comment>